<gene>
    <name evidence="1" type="ORF">E0F26_01440</name>
</gene>
<dbReference type="RefSeq" id="WP_279242265.1">
    <property type="nucleotide sequence ID" value="NZ_CP036501.1"/>
</dbReference>
<dbReference type="EMBL" id="CP036501">
    <property type="protein sequence ID" value="UZP73476.1"/>
    <property type="molecule type" value="Genomic_DNA"/>
</dbReference>
<evidence type="ECO:0000313" key="1">
    <source>
        <dbReference type="EMBL" id="UZP73476.1"/>
    </source>
</evidence>
<protein>
    <submittedName>
        <fullName evidence="1">Uncharacterized protein</fullName>
    </submittedName>
</protein>
<sequence>MTDILSARDEEAALEELHRLGCTDGLPVVIPTAERVSRMVLASGLDADMMLGTMGPGHGIATVEKVAIAAVMAGCKPDYMPVVVAAVKAVIEPEFDLTEMQATTHCTAPLIIVNGPARHTCGPIASGTGALGPGHRANATIGRALRLTMINIGKARPGSSDMALLGHPGKFTFCLAEDEEASPFTPLHVSRGFEADDSVVTVLGAEAPHSVIYAGNGDDPNSYKSLLELLAMGLANPPSNNGTLTGGCATVVLNPEHTAILHGAGLTREDIAQELYERSFVEASIVKRLFSQFAGANPQDRMAFKGPEQILILQAGGSGVYSMVMPSWCVGAHANAAVSVKVEADLFCEIPGLATA</sequence>
<reference evidence="1 2" key="1">
    <citation type="submission" date="2019-02" db="EMBL/GenBank/DDBJ databases">
        <title>Halieaceae_genomes.</title>
        <authorList>
            <person name="Li S.-H."/>
        </authorList>
    </citation>
    <scope>NUCLEOTIDE SEQUENCE [LARGE SCALE GENOMIC DNA]</scope>
    <source>
        <strain evidence="1 2">JH123</strain>
    </source>
</reference>
<organism evidence="1 2">
    <name type="scientific">Candidatus Paraluminiphilus aquimaris</name>
    <dbReference type="NCBI Taxonomy" id="2518994"/>
    <lineage>
        <taxon>Bacteria</taxon>
        <taxon>Pseudomonadati</taxon>
        <taxon>Pseudomonadota</taxon>
        <taxon>Gammaproteobacteria</taxon>
        <taxon>Cellvibrionales</taxon>
        <taxon>Halieaceae</taxon>
        <taxon>Candidatus Paraluminiphilus</taxon>
    </lineage>
</organism>
<proteinExistence type="predicted"/>
<keyword evidence="2" id="KW-1185">Reference proteome</keyword>
<name>A0ABY6Q3S2_9GAMM</name>
<evidence type="ECO:0000313" key="2">
    <source>
        <dbReference type="Proteomes" id="UP001317963"/>
    </source>
</evidence>
<dbReference type="Proteomes" id="UP001317963">
    <property type="component" value="Chromosome"/>
</dbReference>
<accession>A0ABY6Q3S2</accession>